<proteinExistence type="predicted"/>
<evidence type="ECO:0000313" key="2">
    <source>
        <dbReference type="Proteomes" id="UP000289260"/>
    </source>
</evidence>
<dbReference type="EMBL" id="CP035806">
    <property type="protein sequence ID" value="QBE48938.1"/>
    <property type="molecule type" value="Genomic_DNA"/>
</dbReference>
<reference evidence="1 2" key="1">
    <citation type="submission" date="2019-02" db="EMBL/GenBank/DDBJ databases">
        <authorList>
            <person name="Sun L."/>
            <person name="Pan D."/>
            <person name="Wu X."/>
        </authorList>
    </citation>
    <scope>NUCLEOTIDE SEQUENCE [LARGE SCALE GENOMIC DNA]</scope>
    <source>
        <strain evidence="1 2">JW-1</strain>
    </source>
</reference>
<dbReference type="KEGG" id="ltr:EVS81_08890"/>
<evidence type="ECO:0000313" key="1">
    <source>
        <dbReference type="EMBL" id="QBE48938.1"/>
    </source>
</evidence>
<dbReference type="AlphaFoldDB" id="A0A4P6KG42"/>
<accession>A0A4P6KG42</accession>
<evidence type="ECO:0008006" key="3">
    <source>
        <dbReference type="Google" id="ProtNLM"/>
    </source>
</evidence>
<name>A0A4P6KG42_9MICO</name>
<protein>
    <recommendedName>
        <fullName evidence="3">DUF1269 domain-containing protein</fullName>
    </recommendedName>
</protein>
<keyword evidence="2" id="KW-1185">Reference proteome</keyword>
<dbReference type="Proteomes" id="UP000289260">
    <property type="component" value="Chromosome"/>
</dbReference>
<dbReference type="InterPro" id="IPR046288">
    <property type="entry name" value="DUF6325"/>
</dbReference>
<sequence length="146" mass="15240">MSLGASAAGLAYGAVELHVISFETEHVPEGLLRALSERAAHGDVRILDLVLLDRPAEGAPRIRELEAGDDGCTHFALHARGLIAEDDLHELASCVPRGGAAAVVALEPIWAREFAEQIAIAGSVIVATVRIPAPAINAAVEIALED</sequence>
<organism evidence="1 2">
    <name type="scientific">Leucobacter triazinivorans</name>
    <dbReference type="NCBI Taxonomy" id="1784719"/>
    <lineage>
        <taxon>Bacteria</taxon>
        <taxon>Bacillati</taxon>
        <taxon>Actinomycetota</taxon>
        <taxon>Actinomycetes</taxon>
        <taxon>Micrococcales</taxon>
        <taxon>Microbacteriaceae</taxon>
        <taxon>Leucobacter</taxon>
    </lineage>
</organism>
<dbReference type="OrthoDB" id="5079324at2"/>
<dbReference type="RefSeq" id="WP_130110073.1">
    <property type="nucleotide sequence ID" value="NZ_CP035806.1"/>
</dbReference>
<gene>
    <name evidence="1" type="ORF">EVS81_08890</name>
</gene>
<dbReference type="Pfam" id="PF19850">
    <property type="entry name" value="DUF6325"/>
    <property type="match status" value="1"/>
</dbReference>